<dbReference type="RefSeq" id="WP_069590380.1">
    <property type="nucleotide sequence ID" value="NZ_CP017019.1"/>
</dbReference>
<organism evidence="2 4">
    <name type="scientific">Neomoorella thermoacetica</name>
    <name type="common">Clostridium thermoaceticum</name>
    <dbReference type="NCBI Taxonomy" id="1525"/>
    <lineage>
        <taxon>Bacteria</taxon>
        <taxon>Bacillati</taxon>
        <taxon>Bacillota</taxon>
        <taxon>Clostridia</taxon>
        <taxon>Neomoorellales</taxon>
        <taxon>Neomoorellaceae</taxon>
        <taxon>Neomoorella</taxon>
    </lineage>
</organism>
<keyword evidence="1" id="KW-0812">Transmembrane</keyword>
<evidence type="ECO:0000313" key="5">
    <source>
        <dbReference type="Proteomes" id="UP000322283"/>
    </source>
</evidence>
<reference evidence="3 5" key="2">
    <citation type="submission" date="2019-05" db="EMBL/GenBank/DDBJ databases">
        <title>Genome sequence of Moorella thermoacetica ATCC 33924.</title>
        <authorList>
            <person name="Poehlein A."/>
            <person name="Bengelsdorf F.R."/>
            <person name="Duerre P."/>
            <person name="Daniel R."/>
        </authorList>
    </citation>
    <scope>NUCLEOTIDE SEQUENCE [LARGE SCALE GENOMIC DNA]</scope>
    <source>
        <strain evidence="3 5">ATCC 33924</strain>
    </source>
</reference>
<proteinExistence type="predicted"/>
<reference evidence="2 4" key="1">
    <citation type="submission" date="2016-08" db="EMBL/GenBank/DDBJ databases">
        <title>Moorella thermoacetica DSM 103132.</title>
        <authorList>
            <person name="Jendresen C.B."/>
            <person name="Redl S.M."/>
            <person name="Jensen T.O."/>
            <person name="Nielsen A.T."/>
        </authorList>
    </citation>
    <scope>NUCLEOTIDE SEQUENCE [LARGE SCALE GENOMIC DNA]</scope>
    <source>
        <strain evidence="2 4">DSM 103132</strain>
    </source>
</reference>
<dbReference type="Proteomes" id="UP000094598">
    <property type="component" value="Chromosome"/>
</dbReference>
<accession>A0AAC9HJ05</accession>
<evidence type="ECO:0000313" key="4">
    <source>
        <dbReference type="Proteomes" id="UP000094598"/>
    </source>
</evidence>
<dbReference type="Proteomes" id="UP000322283">
    <property type="component" value="Unassembled WGS sequence"/>
</dbReference>
<evidence type="ECO:0000256" key="1">
    <source>
        <dbReference type="SAM" id="Phobius"/>
    </source>
</evidence>
<dbReference type="EMBL" id="VCDX01000006">
    <property type="protein sequence ID" value="TYL12736.1"/>
    <property type="molecule type" value="Genomic_DNA"/>
</dbReference>
<keyword evidence="1" id="KW-1133">Transmembrane helix</keyword>
<keyword evidence="1" id="KW-0472">Membrane</keyword>
<evidence type="ECO:0000313" key="2">
    <source>
        <dbReference type="EMBL" id="AOQ24633.1"/>
    </source>
</evidence>
<dbReference type="AlphaFoldDB" id="A0AAC9HJ05"/>
<sequence>MTEAALSKDALLAVAHFGSIENKIYLLRSNECPPEAVRLVIHNADISRPLTLLPLLHLPPEYLEQGDWVLVGYFLTPSHLIHLYTTIEDININYHRLRLEDIGVNEVHVAPRYLAQTLAVAQFSEFEAFYHFLYNPKQYRCSNKIRSMLWLAIGTGLALNPYVSMEFLFKLRPMGNYFKLAVDLNPQMGTDTKRLRHIFKLLTVDENTQDASSYSMQIKYHYILPYEMMLKRLFCHPNLPLELLLQTVMDNTPLADLAREALEAREG</sequence>
<name>A0AAC9HJ05_NEOTH</name>
<evidence type="ECO:0000313" key="3">
    <source>
        <dbReference type="EMBL" id="TYL12736.1"/>
    </source>
</evidence>
<dbReference type="EMBL" id="CP017019">
    <property type="protein sequence ID" value="AOQ24633.1"/>
    <property type="molecule type" value="Genomic_DNA"/>
</dbReference>
<protein>
    <submittedName>
        <fullName evidence="2">Uncharacterized protein</fullName>
    </submittedName>
</protein>
<keyword evidence="5" id="KW-1185">Reference proteome</keyword>
<feature type="transmembrane region" description="Helical" evidence="1">
    <location>
        <begin position="148"/>
        <end position="169"/>
    </location>
</feature>
<gene>
    <name evidence="2" type="ORF">Maut_02205</name>
    <name evidence="3" type="ORF">MTAT_19780</name>
</gene>